<protein>
    <submittedName>
        <fullName evidence="13">Peroxisomal membrane protein PMP34-like isoform X1</fullName>
    </submittedName>
</protein>
<feature type="repeat" description="Solcar" evidence="9">
    <location>
        <begin position="28"/>
        <end position="113"/>
    </location>
</feature>
<evidence type="ECO:0000256" key="9">
    <source>
        <dbReference type="PROSITE-ProRule" id="PRU00282"/>
    </source>
</evidence>
<dbReference type="GO" id="GO:0005778">
    <property type="term" value="C:peroxisomal membrane"/>
    <property type="evidence" value="ECO:0007669"/>
    <property type="project" value="UniProtKB-SubCell"/>
</dbReference>
<dbReference type="FunFam" id="1.50.40.10:FF:000129">
    <property type="entry name" value="Peroxisomal membrane protein"/>
    <property type="match status" value="1"/>
</dbReference>
<gene>
    <name evidence="13" type="primary">LOC111121623</name>
</gene>
<name>A0A8B8CSH4_CRAVI</name>
<dbReference type="PROSITE" id="PS50920">
    <property type="entry name" value="SOLCAR"/>
    <property type="match status" value="3"/>
</dbReference>
<dbReference type="PANTHER" id="PTHR45939">
    <property type="entry name" value="PEROXISOMAL MEMBRANE PROTEIN PMP34-RELATED"/>
    <property type="match status" value="1"/>
</dbReference>
<evidence type="ECO:0000256" key="2">
    <source>
        <dbReference type="ARBA" id="ARBA00006375"/>
    </source>
</evidence>
<evidence type="ECO:0000256" key="8">
    <source>
        <dbReference type="ARBA" id="ARBA00023140"/>
    </source>
</evidence>
<evidence type="ECO:0000256" key="4">
    <source>
        <dbReference type="ARBA" id="ARBA00022692"/>
    </source>
</evidence>
<dbReference type="GO" id="GO:0044610">
    <property type="term" value="F:FMN transmembrane transporter activity"/>
    <property type="evidence" value="ECO:0007669"/>
    <property type="project" value="TreeGrafter"/>
</dbReference>
<dbReference type="InterPro" id="IPR023395">
    <property type="entry name" value="MCP_dom_sf"/>
</dbReference>
<feature type="transmembrane region" description="Helical" evidence="11">
    <location>
        <begin position="127"/>
        <end position="147"/>
    </location>
</feature>
<evidence type="ECO:0000256" key="6">
    <source>
        <dbReference type="ARBA" id="ARBA00022989"/>
    </source>
</evidence>
<accession>A0A8B8CSH4</accession>
<dbReference type="GO" id="GO:0005347">
    <property type="term" value="F:ATP transmembrane transporter activity"/>
    <property type="evidence" value="ECO:0007669"/>
    <property type="project" value="TreeGrafter"/>
</dbReference>
<dbReference type="GO" id="GO:0051724">
    <property type="term" value="F:NAD transmembrane transporter activity"/>
    <property type="evidence" value="ECO:0007669"/>
    <property type="project" value="TreeGrafter"/>
</dbReference>
<comment type="similarity">
    <text evidence="2 10">Belongs to the mitochondrial carrier (TC 2.A.29) family.</text>
</comment>
<dbReference type="SUPFAM" id="SSF103506">
    <property type="entry name" value="Mitochondrial carrier"/>
    <property type="match status" value="1"/>
</dbReference>
<keyword evidence="6 11" id="KW-1133">Transmembrane helix</keyword>
<dbReference type="InterPro" id="IPR052217">
    <property type="entry name" value="Mito/Peroxisomal_Carrier"/>
</dbReference>
<evidence type="ECO:0000256" key="10">
    <source>
        <dbReference type="RuleBase" id="RU000488"/>
    </source>
</evidence>
<keyword evidence="7 9" id="KW-0472">Membrane</keyword>
<feature type="transmembrane region" description="Helical" evidence="11">
    <location>
        <begin position="230"/>
        <end position="253"/>
    </location>
</feature>
<keyword evidence="8" id="KW-0576">Peroxisome</keyword>
<proteinExistence type="inferred from homology"/>
<keyword evidence="3 10" id="KW-0813">Transport</keyword>
<dbReference type="OrthoDB" id="10266426at2759"/>
<dbReference type="GO" id="GO:0015230">
    <property type="term" value="F:FAD transmembrane transporter activity"/>
    <property type="evidence" value="ECO:0007669"/>
    <property type="project" value="TreeGrafter"/>
</dbReference>
<evidence type="ECO:0000313" key="13">
    <source>
        <dbReference type="RefSeq" id="XP_022318685.1"/>
    </source>
</evidence>
<keyword evidence="4 9" id="KW-0812">Transmembrane</keyword>
<evidence type="ECO:0000256" key="3">
    <source>
        <dbReference type="ARBA" id="ARBA00022448"/>
    </source>
</evidence>
<dbReference type="GO" id="GO:0015228">
    <property type="term" value="F:coenzyme A transmembrane transporter activity"/>
    <property type="evidence" value="ECO:0007669"/>
    <property type="project" value="TreeGrafter"/>
</dbReference>
<dbReference type="RefSeq" id="XP_022318685.1">
    <property type="nucleotide sequence ID" value="XM_022462977.1"/>
</dbReference>
<dbReference type="AlphaFoldDB" id="A0A8B8CSH4"/>
<dbReference type="GO" id="GO:0015217">
    <property type="term" value="F:ADP transmembrane transporter activity"/>
    <property type="evidence" value="ECO:0007669"/>
    <property type="project" value="TreeGrafter"/>
</dbReference>
<dbReference type="Proteomes" id="UP000694844">
    <property type="component" value="Chromosome 2"/>
</dbReference>
<feature type="transmembrane region" description="Helical" evidence="11">
    <location>
        <begin position="88"/>
        <end position="107"/>
    </location>
</feature>
<feature type="repeat" description="Solcar" evidence="9">
    <location>
        <begin position="121"/>
        <end position="217"/>
    </location>
</feature>
<dbReference type="GeneID" id="111121623"/>
<sequence length="322" mass="35751">MVRLRMISKLAVVDKEMVASRLGGLLTYSNFVHAVSGATGSVIAMAVFYPLETVRTRLQVHVGRQAKHTPEEALDIVKNEGISSLYQGLFPVLVTLCCSNFVYFYTYNGLKQTLLEEGSKPGPVKDLLMAFVSGVINVVITNPLWVVNTRIKIQGLKCGTEKNQKASVPRYKGIIDGLYKIKSQEGLSALWNGTAASVILASNPSIQFMVYETIKRYFQQFFKSKELSGFLYFIIGAISKMVATIATYPLQILQSRFRAGAKKSENTKISQSLLDIIRCEGFLGLYRGMEAKLVQTVMTAALMFLCYEKIAAFIFRVMGINA</sequence>
<keyword evidence="12" id="KW-1185">Reference proteome</keyword>
<dbReference type="Pfam" id="PF00153">
    <property type="entry name" value="Mito_carr"/>
    <property type="match status" value="3"/>
</dbReference>
<dbReference type="Gene3D" id="1.50.40.10">
    <property type="entry name" value="Mitochondrial carrier domain"/>
    <property type="match status" value="2"/>
</dbReference>
<organism evidence="12 13">
    <name type="scientific">Crassostrea virginica</name>
    <name type="common">Eastern oyster</name>
    <dbReference type="NCBI Taxonomy" id="6565"/>
    <lineage>
        <taxon>Eukaryota</taxon>
        <taxon>Metazoa</taxon>
        <taxon>Spiralia</taxon>
        <taxon>Lophotrochozoa</taxon>
        <taxon>Mollusca</taxon>
        <taxon>Bivalvia</taxon>
        <taxon>Autobranchia</taxon>
        <taxon>Pteriomorphia</taxon>
        <taxon>Ostreida</taxon>
        <taxon>Ostreoidea</taxon>
        <taxon>Ostreidae</taxon>
        <taxon>Crassostrea</taxon>
    </lineage>
</organism>
<dbReference type="PANTHER" id="PTHR45939:SF5">
    <property type="entry name" value="PEROXISOMAL MEMBRANE PROTEIN PMP34"/>
    <property type="match status" value="1"/>
</dbReference>
<comment type="subcellular location">
    <subcellularLocation>
        <location evidence="1">Peroxisome membrane</location>
        <topology evidence="1">Multi-pass membrane protein</topology>
    </subcellularLocation>
</comment>
<dbReference type="GO" id="GO:0080122">
    <property type="term" value="F:AMP transmembrane transporter activity"/>
    <property type="evidence" value="ECO:0007669"/>
    <property type="project" value="TreeGrafter"/>
</dbReference>
<feature type="repeat" description="Solcar" evidence="9">
    <location>
        <begin position="227"/>
        <end position="313"/>
    </location>
</feature>
<dbReference type="KEGG" id="cvn:111121623"/>
<evidence type="ECO:0000313" key="12">
    <source>
        <dbReference type="Proteomes" id="UP000694844"/>
    </source>
</evidence>
<reference evidence="13" key="1">
    <citation type="submission" date="2025-08" db="UniProtKB">
        <authorList>
            <consortium name="RefSeq"/>
        </authorList>
    </citation>
    <scope>IDENTIFICATION</scope>
    <source>
        <tissue evidence="13">Whole sample</tissue>
    </source>
</reference>
<evidence type="ECO:0000256" key="1">
    <source>
        <dbReference type="ARBA" id="ARBA00004585"/>
    </source>
</evidence>
<evidence type="ECO:0000256" key="5">
    <source>
        <dbReference type="ARBA" id="ARBA00022737"/>
    </source>
</evidence>
<dbReference type="InterPro" id="IPR018108">
    <property type="entry name" value="MCP_transmembrane"/>
</dbReference>
<evidence type="ECO:0000256" key="11">
    <source>
        <dbReference type="SAM" id="Phobius"/>
    </source>
</evidence>
<keyword evidence="5" id="KW-0677">Repeat</keyword>
<evidence type="ECO:0000256" key="7">
    <source>
        <dbReference type="ARBA" id="ARBA00023136"/>
    </source>
</evidence>